<evidence type="ECO:0000313" key="4">
    <source>
        <dbReference type="Proteomes" id="UP001314263"/>
    </source>
</evidence>
<reference evidence="3 4" key="1">
    <citation type="submission" date="2023-10" db="EMBL/GenBank/DDBJ databases">
        <authorList>
            <person name="Maclean D."/>
            <person name="Macfadyen A."/>
        </authorList>
    </citation>
    <scope>NUCLEOTIDE SEQUENCE [LARGE SCALE GENOMIC DNA]</scope>
</reference>
<feature type="compositionally biased region" description="Basic and acidic residues" evidence="1">
    <location>
        <begin position="396"/>
        <end position="407"/>
    </location>
</feature>
<feature type="transmembrane region" description="Helical" evidence="2">
    <location>
        <begin position="90"/>
        <end position="112"/>
    </location>
</feature>
<feature type="region of interest" description="Disordered" evidence="1">
    <location>
        <begin position="377"/>
        <end position="412"/>
    </location>
</feature>
<feature type="transmembrane region" description="Helical" evidence="2">
    <location>
        <begin position="56"/>
        <end position="78"/>
    </location>
</feature>
<evidence type="ECO:0000256" key="1">
    <source>
        <dbReference type="SAM" id="MobiDB-lite"/>
    </source>
</evidence>
<keyword evidence="2" id="KW-0812">Transmembrane</keyword>
<dbReference type="AlphaFoldDB" id="A0AAV1I7K5"/>
<feature type="compositionally biased region" description="Basic and acidic residues" evidence="1">
    <location>
        <begin position="267"/>
        <end position="284"/>
    </location>
</feature>
<feature type="region of interest" description="Disordered" evidence="1">
    <location>
        <begin position="179"/>
        <end position="203"/>
    </location>
</feature>
<proteinExistence type="predicted"/>
<feature type="region of interest" description="Disordered" evidence="1">
    <location>
        <begin position="263"/>
        <end position="288"/>
    </location>
</feature>
<evidence type="ECO:0000256" key="2">
    <source>
        <dbReference type="SAM" id="Phobius"/>
    </source>
</evidence>
<gene>
    <name evidence="3" type="ORF">CVIRNUC_006249</name>
</gene>
<feature type="region of interest" description="Disordered" evidence="1">
    <location>
        <begin position="222"/>
        <end position="241"/>
    </location>
</feature>
<feature type="compositionally biased region" description="Polar residues" evidence="1">
    <location>
        <begin position="327"/>
        <end position="337"/>
    </location>
</feature>
<organism evidence="3 4">
    <name type="scientific">Coccomyxa viridis</name>
    <dbReference type="NCBI Taxonomy" id="1274662"/>
    <lineage>
        <taxon>Eukaryota</taxon>
        <taxon>Viridiplantae</taxon>
        <taxon>Chlorophyta</taxon>
        <taxon>core chlorophytes</taxon>
        <taxon>Trebouxiophyceae</taxon>
        <taxon>Trebouxiophyceae incertae sedis</taxon>
        <taxon>Coccomyxaceae</taxon>
        <taxon>Coccomyxa</taxon>
    </lineage>
</organism>
<protein>
    <submittedName>
        <fullName evidence="3">Uncharacterized protein</fullName>
    </submittedName>
</protein>
<sequence length="592" mass="63649">MPAPDRQPAEAGPAAVLKSKAPTWLPSAHAIYFYCLWLPTALLFLLTKMFDGKGILYLLSSCGFGLQLILIGLTANFACAKWSRAARHPLITAFSVGLICTAICSCICPAMVDVALIGPRLSVTVRVPQAMHAWIASPSAAPYIAHGYAAIGLVWRMLLAALTFKLIWQRIRRHAQPKLAARPTERDMITQPEGHSPGYTDAGSALQAPAVHVKQAEYAEVLEEMEEEDSGKERSTLDGEQASADVAIDVAKVDGPLDIASAPALKRSAEEKSMLQSTDPDRDVTPSSAAIKKDELTLWLERYGATFRVQKAEQQADRGVGFDAPKTKSTVETATSQVDEAAPAAEAVAAEAPDVTVSSEKAEAAVMRGAEKAAAAPNIAGLEAPDETASSQEADVTAHEDDSKAAEVEASGETISSWVADVAKKEDVDEAAAAKEADEGQTAQSERQRVYLTQAIVRSSNRMTHIKEDLLRHHWTPESLQMLNEERDRRQNLMHELEALDTPGPAHGLVHDAPGSSDVDTISNQEDASIHQDLPEANASAEPTEPAEPPVAKEPTDDTDAFTVNIESIGAVPEDRTSMPAKADVWIQWEEP</sequence>
<feature type="transmembrane region" description="Helical" evidence="2">
    <location>
        <begin position="30"/>
        <end position="50"/>
    </location>
</feature>
<accession>A0AAV1I7K5</accession>
<feature type="region of interest" description="Disordered" evidence="1">
    <location>
        <begin position="501"/>
        <end position="522"/>
    </location>
</feature>
<keyword evidence="2" id="KW-1133">Transmembrane helix</keyword>
<keyword evidence="4" id="KW-1185">Reference proteome</keyword>
<comment type="caution">
    <text evidence="3">The sequence shown here is derived from an EMBL/GenBank/DDBJ whole genome shotgun (WGS) entry which is preliminary data.</text>
</comment>
<name>A0AAV1I7K5_9CHLO</name>
<feature type="region of interest" description="Disordered" evidence="1">
    <location>
        <begin position="321"/>
        <end position="344"/>
    </location>
</feature>
<dbReference type="Proteomes" id="UP001314263">
    <property type="component" value="Unassembled WGS sequence"/>
</dbReference>
<keyword evidence="2" id="KW-0472">Membrane</keyword>
<feature type="region of interest" description="Disordered" evidence="1">
    <location>
        <begin position="536"/>
        <end position="592"/>
    </location>
</feature>
<dbReference type="EMBL" id="CAUYUE010000008">
    <property type="protein sequence ID" value="CAK0783054.1"/>
    <property type="molecule type" value="Genomic_DNA"/>
</dbReference>
<evidence type="ECO:0000313" key="3">
    <source>
        <dbReference type="EMBL" id="CAK0783054.1"/>
    </source>
</evidence>